<dbReference type="RefSeq" id="WP_188607216.1">
    <property type="nucleotide sequence ID" value="NZ_BMGG01000001.1"/>
</dbReference>
<name>A0A916TW95_9HYPH</name>
<proteinExistence type="predicted"/>
<evidence type="ECO:0000313" key="2">
    <source>
        <dbReference type="EMBL" id="GGC46036.1"/>
    </source>
</evidence>
<reference evidence="2" key="1">
    <citation type="journal article" date="2014" name="Int. J. Syst. Evol. Microbiol.">
        <title>Complete genome sequence of Corynebacterium casei LMG S-19264T (=DSM 44701T), isolated from a smear-ripened cheese.</title>
        <authorList>
            <consortium name="US DOE Joint Genome Institute (JGI-PGF)"/>
            <person name="Walter F."/>
            <person name="Albersmeier A."/>
            <person name="Kalinowski J."/>
            <person name="Ruckert C."/>
        </authorList>
    </citation>
    <scope>NUCLEOTIDE SEQUENCE</scope>
    <source>
        <strain evidence="2">CGMCC 1.12919</strain>
    </source>
</reference>
<accession>A0A916TW95</accession>
<reference evidence="2" key="2">
    <citation type="submission" date="2020-09" db="EMBL/GenBank/DDBJ databases">
        <authorList>
            <person name="Sun Q."/>
            <person name="Zhou Y."/>
        </authorList>
    </citation>
    <scope>NUCLEOTIDE SEQUENCE</scope>
    <source>
        <strain evidence="2">CGMCC 1.12919</strain>
    </source>
</reference>
<evidence type="ECO:0000256" key="1">
    <source>
        <dbReference type="SAM" id="MobiDB-lite"/>
    </source>
</evidence>
<evidence type="ECO:0000313" key="3">
    <source>
        <dbReference type="Proteomes" id="UP000637002"/>
    </source>
</evidence>
<feature type="region of interest" description="Disordered" evidence="1">
    <location>
        <begin position="54"/>
        <end position="83"/>
    </location>
</feature>
<organism evidence="2 3">
    <name type="scientific">Chelatococcus reniformis</name>
    <dbReference type="NCBI Taxonomy" id="1494448"/>
    <lineage>
        <taxon>Bacteria</taxon>
        <taxon>Pseudomonadati</taxon>
        <taxon>Pseudomonadota</taxon>
        <taxon>Alphaproteobacteria</taxon>
        <taxon>Hyphomicrobiales</taxon>
        <taxon>Chelatococcaceae</taxon>
        <taxon>Chelatococcus</taxon>
    </lineage>
</organism>
<dbReference type="EMBL" id="BMGG01000001">
    <property type="protein sequence ID" value="GGC46036.1"/>
    <property type="molecule type" value="Genomic_DNA"/>
</dbReference>
<protein>
    <submittedName>
        <fullName evidence="2">Uncharacterized protein</fullName>
    </submittedName>
</protein>
<dbReference type="Proteomes" id="UP000637002">
    <property type="component" value="Unassembled WGS sequence"/>
</dbReference>
<comment type="caution">
    <text evidence="2">The sequence shown here is derived from an EMBL/GenBank/DDBJ whole genome shotgun (WGS) entry which is preliminary data.</text>
</comment>
<gene>
    <name evidence="2" type="ORF">GCM10010994_01440</name>
</gene>
<keyword evidence="3" id="KW-1185">Reference proteome</keyword>
<sequence>MSRKRDSLILGGGVRNGVGGVRSIDYGMGRRIRSKQLETLRTHIDTIGLATRSGLNIDGRPRPPARYAAKPPQVQAASAIEQS</sequence>
<dbReference type="AlphaFoldDB" id="A0A916TW95"/>